<evidence type="ECO:0000313" key="1">
    <source>
        <dbReference type="EMBL" id="CAD8193500.1"/>
    </source>
</evidence>
<dbReference type="Proteomes" id="UP000683925">
    <property type="component" value="Unassembled WGS sequence"/>
</dbReference>
<keyword evidence="2" id="KW-1185">Reference proteome</keyword>
<comment type="caution">
    <text evidence="1">The sequence shown here is derived from an EMBL/GenBank/DDBJ whole genome shotgun (WGS) entry which is preliminary data.</text>
</comment>
<gene>
    <name evidence="1" type="ORF">POCTA_138.1.T1040177</name>
</gene>
<reference evidence="1" key="1">
    <citation type="submission" date="2021-01" db="EMBL/GenBank/DDBJ databases">
        <authorList>
            <consortium name="Genoscope - CEA"/>
            <person name="William W."/>
        </authorList>
    </citation>
    <scope>NUCLEOTIDE SEQUENCE</scope>
</reference>
<evidence type="ECO:0000313" key="2">
    <source>
        <dbReference type="Proteomes" id="UP000683925"/>
    </source>
</evidence>
<proteinExistence type="predicted"/>
<name>A0A8S1WY66_PAROT</name>
<organism evidence="1 2">
    <name type="scientific">Paramecium octaurelia</name>
    <dbReference type="NCBI Taxonomy" id="43137"/>
    <lineage>
        <taxon>Eukaryota</taxon>
        <taxon>Sar</taxon>
        <taxon>Alveolata</taxon>
        <taxon>Ciliophora</taxon>
        <taxon>Intramacronucleata</taxon>
        <taxon>Oligohymenophorea</taxon>
        <taxon>Peniculida</taxon>
        <taxon>Parameciidae</taxon>
        <taxon>Paramecium</taxon>
    </lineage>
</organism>
<protein>
    <submittedName>
        <fullName evidence="1">Uncharacterized protein</fullName>
    </submittedName>
</protein>
<dbReference type="EMBL" id="CAJJDP010000104">
    <property type="protein sequence ID" value="CAD8193500.1"/>
    <property type="molecule type" value="Genomic_DNA"/>
</dbReference>
<dbReference type="AlphaFoldDB" id="A0A8S1WY66"/>
<sequence>MGQEIFEKIVDQHNLNKYQQNYIERCEMFSLKNTIPPQIYGNKHSFIIILFINSDGSLCYLHFNLSQISFRL</sequence>
<accession>A0A8S1WY66</accession>